<proteinExistence type="predicted"/>
<gene>
    <name evidence="1" type="ORF">MKW98_004073</name>
</gene>
<dbReference type="Proteomes" id="UP001202328">
    <property type="component" value="Unassembled WGS sequence"/>
</dbReference>
<reference evidence="1" key="1">
    <citation type="submission" date="2022-04" db="EMBL/GenBank/DDBJ databases">
        <title>A functionally conserved STORR gene fusion in Papaver species that diverged 16.8 million years ago.</title>
        <authorList>
            <person name="Catania T."/>
        </authorList>
    </citation>
    <scope>NUCLEOTIDE SEQUENCE</scope>
    <source>
        <strain evidence="1">S-188037</strain>
    </source>
</reference>
<comment type="caution">
    <text evidence="1">The sequence shown here is derived from an EMBL/GenBank/DDBJ whole genome shotgun (WGS) entry which is preliminary data.</text>
</comment>
<evidence type="ECO:0000313" key="2">
    <source>
        <dbReference type="Proteomes" id="UP001202328"/>
    </source>
</evidence>
<name>A0AAD4XP83_9MAGN</name>
<keyword evidence="2" id="KW-1185">Reference proteome</keyword>
<accession>A0AAD4XP83</accession>
<protein>
    <submittedName>
        <fullName evidence="1">Uncharacterized protein</fullName>
    </submittedName>
</protein>
<dbReference type="AlphaFoldDB" id="A0AAD4XP83"/>
<organism evidence="1 2">
    <name type="scientific">Papaver atlanticum</name>
    <dbReference type="NCBI Taxonomy" id="357466"/>
    <lineage>
        <taxon>Eukaryota</taxon>
        <taxon>Viridiplantae</taxon>
        <taxon>Streptophyta</taxon>
        <taxon>Embryophyta</taxon>
        <taxon>Tracheophyta</taxon>
        <taxon>Spermatophyta</taxon>
        <taxon>Magnoliopsida</taxon>
        <taxon>Ranunculales</taxon>
        <taxon>Papaveraceae</taxon>
        <taxon>Papaveroideae</taxon>
        <taxon>Papaver</taxon>
    </lineage>
</organism>
<dbReference type="EMBL" id="JAJJMB010007553">
    <property type="protein sequence ID" value="KAI3929919.1"/>
    <property type="molecule type" value="Genomic_DNA"/>
</dbReference>
<evidence type="ECO:0000313" key="1">
    <source>
        <dbReference type="EMBL" id="KAI3929919.1"/>
    </source>
</evidence>
<sequence>MKNQKEKEKSFVGNNETEILEVLCRSERIYETKSIIIIAITVNRSDNFGFVCNDYQFLALWHCRLFVVHNSRADSKSYLEYVWLEMMYCGEGILGWKSGPAEALSIALCINDKHYLQQNSRTEDCRMLLFYYGYIQENPRWLNMSTVLFLQSFQIKTRIMYAKSLRPYRLHGISTIMNGLKCLHTPCTGYFLVHGKKPKKQVNYGVLTFISLTKRVLRCMLG</sequence>